<keyword evidence="2" id="KW-1185">Reference proteome</keyword>
<dbReference type="Proteomes" id="UP000015520">
    <property type="component" value="Unassembled WGS sequence"/>
</dbReference>
<dbReference type="EMBL" id="AUPZ01000016">
    <property type="protein sequence ID" value="EQB34606.1"/>
    <property type="molecule type" value="Genomic_DNA"/>
</dbReference>
<gene>
    <name evidence="1" type="ORF">M947_10555</name>
</gene>
<reference evidence="1 2" key="1">
    <citation type="submission" date="2013-07" db="EMBL/GenBank/DDBJ databases">
        <title>Sulfurimonas hongkongensis AST-10 Genome Sequencing.</title>
        <authorList>
            <person name="Cai L."/>
            <person name="Zhang T."/>
        </authorList>
    </citation>
    <scope>NUCLEOTIDE SEQUENCE [LARGE SCALE GENOMIC DNA]</scope>
    <source>
        <strain evidence="1 2">AST-10</strain>
    </source>
</reference>
<dbReference type="AlphaFoldDB" id="T0J9D5"/>
<name>T0J9D5_9BACT</name>
<sequence>MEKMKFDITEHRNLEIELHNFKNIDNEYVFYYDETNNLRKFWFKNENKFNIPISDLSKNFVLGGVTHLKSKMNFDTDTLKKI</sequence>
<evidence type="ECO:0000313" key="2">
    <source>
        <dbReference type="Proteomes" id="UP000015520"/>
    </source>
</evidence>
<dbReference type="PATRIC" id="fig|1172190.3.peg.2037"/>
<dbReference type="RefSeq" id="WP_021288349.1">
    <property type="nucleotide sequence ID" value="NZ_AUPZ01000016.1"/>
</dbReference>
<organism evidence="1 2">
    <name type="scientific">Sulfurimonas hongkongensis</name>
    <dbReference type="NCBI Taxonomy" id="1172190"/>
    <lineage>
        <taxon>Bacteria</taxon>
        <taxon>Pseudomonadati</taxon>
        <taxon>Campylobacterota</taxon>
        <taxon>Epsilonproteobacteria</taxon>
        <taxon>Campylobacterales</taxon>
        <taxon>Sulfurimonadaceae</taxon>
        <taxon>Sulfurimonas</taxon>
    </lineage>
</organism>
<protein>
    <submittedName>
        <fullName evidence="1">Uncharacterized protein</fullName>
    </submittedName>
</protein>
<dbReference type="OrthoDB" id="7541663at2"/>
<proteinExistence type="predicted"/>
<evidence type="ECO:0000313" key="1">
    <source>
        <dbReference type="EMBL" id="EQB34606.1"/>
    </source>
</evidence>
<dbReference type="STRING" id="1172190.M947_10555"/>
<accession>T0J9D5</accession>
<comment type="caution">
    <text evidence="1">The sequence shown here is derived from an EMBL/GenBank/DDBJ whole genome shotgun (WGS) entry which is preliminary data.</text>
</comment>